<sequence>MASPKEAEKSSAMCKTNTNACHEAGQIDGEETTAVFASELMASVEAARLKAHLGLSKHGGGRRTTLARHQNIFKEAQRTKALEATRIPQEKIKAAILARKRKTTFQFMDLPAEMRDAVYEHLAHDIKLCKSTYTEVAMEGGPRLSLLTVSRQFRKEYSESINRAAKLIISDRAEEHVPTKLDSDAKIAITQAMGFTAAFELRLFALCSSADKGHRMNDPAKCDILREIRNHTLWIRDIAPQIRDVKPGQISLLAHFSVAKDTECKGARWPAPLLGHDVESILKELVRPLQLPVTISYVTSEVPWLVPSSWEEWEEEWSSAEAYGTWTKQDGWRAAAEKTSEVGDE</sequence>
<proteinExistence type="predicted"/>
<keyword evidence="2" id="KW-1185">Reference proteome</keyword>
<protein>
    <recommendedName>
        <fullName evidence="3">F-box domain-containing protein</fullName>
    </recommendedName>
</protein>
<evidence type="ECO:0000313" key="2">
    <source>
        <dbReference type="Proteomes" id="UP000660729"/>
    </source>
</evidence>
<comment type="caution">
    <text evidence="1">The sequence shown here is derived from an EMBL/GenBank/DDBJ whole genome shotgun (WGS) entry which is preliminary data.</text>
</comment>
<name>A0A8H6R5E6_9PEZI</name>
<dbReference type="EMBL" id="JABCIY010000260">
    <property type="protein sequence ID" value="KAF7186241.1"/>
    <property type="molecule type" value="Genomic_DNA"/>
</dbReference>
<organism evidence="1 2">
    <name type="scientific">Pseudocercospora fuligena</name>
    <dbReference type="NCBI Taxonomy" id="685502"/>
    <lineage>
        <taxon>Eukaryota</taxon>
        <taxon>Fungi</taxon>
        <taxon>Dikarya</taxon>
        <taxon>Ascomycota</taxon>
        <taxon>Pezizomycotina</taxon>
        <taxon>Dothideomycetes</taxon>
        <taxon>Dothideomycetidae</taxon>
        <taxon>Mycosphaerellales</taxon>
        <taxon>Mycosphaerellaceae</taxon>
        <taxon>Pseudocercospora</taxon>
    </lineage>
</organism>
<gene>
    <name evidence="1" type="ORF">HII31_12427</name>
</gene>
<dbReference type="OrthoDB" id="5314997at2759"/>
<dbReference type="AlphaFoldDB" id="A0A8H6R5E6"/>
<evidence type="ECO:0008006" key="3">
    <source>
        <dbReference type="Google" id="ProtNLM"/>
    </source>
</evidence>
<evidence type="ECO:0000313" key="1">
    <source>
        <dbReference type="EMBL" id="KAF7186241.1"/>
    </source>
</evidence>
<reference evidence="1" key="1">
    <citation type="submission" date="2020-04" db="EMBL/GenBank/DDBJ databases">
        <title>Draft genome resource of the tomato pathogen Pseudocercospora fuligena.</title>
        <authorList>
            <person name="Zaccaron A."/>
        </authorList>
    </citation>
    <scope>NUCLEOTIDE SEQUENCE</scope>
    <source>
        <strain evidence="1">PF001</strain>
    </source>
</reference>
<accession>A0A8H6R5E6</accession>
<dbReference type="Proteomes" id="UP000660729">
    <property type="component" value="Unassembled WGS sequence"/>
</dbReference>